<name>A0A0N4YC18_NIPBR</name>
<evidence type="ECO:0000313" key="3">
    <source>
        <dbReference type="WBParaSite" id="NBR_0001406301-mRNA-1"/>
    </source>
</evidence>
<gene>
    <name evidence="1" type="ORF">NBR_LOCUS14064</name>
</gene>
<dbReference type="InterPro" id="IPR053295">
    <property type="entry name" value="Innate_immunity_reg"/>
</dbReference>
<dbReference type="PANTHER" id="PTHR47324:SF3">
    <property type="entry name" value="EGF-LIKE DOMAIN-CONTAINING PROTEIN"/>
    <property type="match status" value="1"/>
</dbReference>
<dbReference type="WBParaSite" id="NBR_0001406301-mRNA-1">
    <property type="protein sequence ID" value="NBR_0001406301-mRNA-1"/>
    <property type="gene ID" value="NBR_0001406301"/>
</dbReference>
<evidence type="ECO:0000313" key="1">
    <source>
        <dbReference type="EMBL" id="VDL77653.1"/>
    </source>
</evidence>
<dbReference type="PANTHER" id="PTHR47324">
    <property type="entry name" value="PROTEIN IRG-7-RELATED"/>
    <property type="match status" value="1"/>
</dbReference>
<organism evidence="3">
    <name type="scientific">Nippostrongylus brasiliensis</name>
    <name type="common">Rat hookworm</name>
    <dbReference type="NCBI Taxonomy" id="27835"/>
    <lineage>
        <taxon>Eukaryota</taxon>
        <taxon>Metazoa</taxon>
        <taxon>Ecdysozoa</taxon>
        <taxon>Nematoda</taxon>
        <taxon>Chromadorea</taxon>
        <taxon>Rhabditida</taxon>
        <taxon>Rhabditina</taxon>
        <taxon>Rhabditomorpha</taxon>
        <taxon>Strongyloidea</taxon>
        <taxon>Heligmosomidae</taxon>
        <taxon>Nippostrongylus</taxon>
    </lineage>
</organism>
<protein>
    <submittedName>
        <fullName evidence="3">Nicastrin</fullName>
    </submittedName>
</protein>
<proteinExistence type="predicted"/>
<sequence>MGSDFVGLDVRFFEIHGLRVELPTVIFRGLLTLNTIMTRQQLIDKLTESQALKLYYFSKQGGCLPGVQSNMDTSQQSFILVLNLRSSMGYDLHKIIGQMPVWISDINTAAPGLIDNYLVTTSSLMHPLSVVYVFADSAASDATVFNPKLSSGSPEMLAVQQTLTWKNKLAIFLSETDSAPMDYFGDYFDVFRRIVSATHGDLIVFEKENIIEVSFSFTRLSFHYC</sequence>
<evidence type="ECO:0000313" key="2">
    <source>
        <dbReference type="Proteomes" id="UP000271162"/>
    </source>
</evidence>
<reference evidence="1 2" key="2">
    <citation type="submission" date="2018-11" db="EMBL/GenBank/DDBJ databases">
        <authorList>
            <consortium name="Pathogen Informatics"/>
        </authorList>
    </citation>
    <scope>NUCLEOTIDE SEQUENCE [LARGE SCALE GENOMIC DNA]</scope>
</reference>
<reference evidence="3" key="1">
    <citation type="submission" date="2017-02" db="UniProtKB">
        <authorList>
            <consortium name="WormBaseParasite"/>
        </authorList>
    </citation>
    <scope>IDENTIFICATION</scope>
</reference>
<dbReference type="Proteomes" id="UP000271162">
    <property type="component" value="Unassembled WGS sequence"/>
</dbReference>
<dbReference type="AlphaFoldDB" id="A0A0N4YC18"/>
<dbReference type="EMBL" id="UYSL01021233">
    <property type="protein sequence ID" value="VDL77653.1"/>
    <property type="molecule type" value="Genomic_DNA"/>
</dbReference>
<keyword evidence="2" id="KW-1185">Reference proteome</keyword>
<accession>A0A0N4YC18</accession>
<dbReference type="STRING" id="27835.A0A0N4YC18"/>